<proteinExistence type="inferred from homology"/>
<evidence type="ECO:0000313" key="6">
    <source>
        <dbReference type="Proteomes" id="UP001172681"/>
    </source>
</evidence>
<keyword evidence="2" id="KW-0521">NADP</keyword>
<comment type="similarity">
    <text evidence="1 4">Belongs to the short-chain dehydrogenases/reductases (SDR) family.</text>
</comment>
<evidence type="ECO:0000256" key="2">
    <source>
        <dbReference type="ARBA" id="ARBA00022857"/>
    </source>
</evidence>
<evidence type="ECO:0000256" key="3">
    <source>
        <dbReference type="ARBA" id="ARBA00023002"/>
    </source>
</evidence>
<organism evidence="5 6">
    <name type="scientific">Knufia peltigerae</name>
    <dbReference type="NCBI Taxonomy" id="1002370"/>
    <lineage>
        <taxon>Eukaryota</taxon>
        <taxon>Fungi</taxon>
        <taxon>Dikarya</taxon>
        <taxon>Ascomycota</taxon>
        <taxon>Pezizomycotina</taxon>
        <taxon>Eurotiomycetes</taxon>
        <taxon>Chaetothyriomycetidae</taxon>
        <taxon>Chaetothyriales</taxon>
        <taxon>Trichomeriaceae</taxon>
        <taxon>Knufia</taxon>
    </lineage>
</organism>
<keyword evidence="3" id="KW-0560">Oxidoreductase</keyword>
<dbReference type="PRINTS" id="PR00081">
    <property type="entry name" value="GDHRDH"/>
</dbReference>
<dbReference type="Pfam" id="PF00106">
    <property type="entry name" value="adh_short"/>
    <property type="match status" value="1"/>
</dbReference>
<evidence type="ECO:0000313" key="5">
    <source>
        <dbReference type="EMBL" id="KAJ9627370.1"/>
    </source>
</evidence>
<dbReference type="SUPFAM" id="SSF51735">
    <property type="entry name" value="NAD(P)-binding Rossmann-fold domains"/>
    <property type="match status" value="1"/>
</dbReference>
<dbReference type="PANTHER" id="PTHR24320">
    <property type="entry name" value="RETINOL DEHYDROGENASE"/>
    <property type="match status" value="1"/>
</dbReference>
<evidence type="ECO:0008006" key="7">
    <source>
        <dbReference type="Google" id="ProtNLM"/>
    </source>
</evidence>
<dbReference type="InterPro" id="IPR002347">
    <property type="entry name" value="SDR_fam"/>
</dbReference>
<evidence type="ECO:0000256" key="1">
    <source>
        <dbReference type="ARBA" id="ARBA00006484"/>
    </source>
</evidence>
<evidence type="ECO:0000256" key="4">
    <source>
        <dbReference type="RuleBase" id="RU000363"/>
    </source>
</evidence>
<name>A0AA39CUS8_9EURO</name>
<dbReference type="PRINTS" id="PR00080">
    <property type="entry name" value="SDRFAMILY"/>
</dbReference>
<dbReference type="Gene3D" id="3.40.50.720">
    <property type="entry name" value="NAD(P)-binding Rossmann-like Domain"/>
    <property type="match status" value="1"/>
</dbReference>
<reference evidence="5" key="1">
    <citation type="submission" date="2022-10" db="EMBL/GenBank/DDBJ databases">
        <title>Culturing micro-colonial fungi from biological soil crusts in the Mojave desert and describing Neophaeococcomyces mojavensis, and introducing the new genera and species Taxawa tesnikishii.</title>
        <authorList>
            <person name="Kurbessoian T."/>
            <person name="Stajich J.E."/>
        </authorList>
    </citation>
    <scope>NUCLEOTIDE SEQUENCE</scope>
    <source>
        <strain evidence="5">TK_35</strain>
    </source>
</reference>
<keyword evidence="6" id="KW-1185">Reference proteome</keyword>
<dbReference type="PANTHER" id="PTHR24320:SF283">
    <property type="entry name" value="RETINOL DEHYDROGENASE 11"/>
    <property type="match status" value="1"/>
</dbReference>
<comment type="caution">
    <text evidence="5">The sequence shown here is derived from an EMBL/GenBank/DDBJ whole genome shotgun (WGS) entry which is preliminary data.</text>
</comment>
<dbReference type="GO" id="GO:0016491">
    <property type="term" value="F:oxidoreductase activity"/>
    <property type="evidence" value="ECO:0007669"/>
    <property type="project" value="UniProtKB-KW"/>
</dbReference>
<sequence>MNKFNKTPTADEEVGKQLTFESFVSPPVIITGTSPGGLGAETARAICREHPALVILAGRDVSRIRRTQSLITDETPEVNVRILEIDLGSQRSVRKAAREINETREKIDVLINNAGVMASNPFSTSPEGIETQFATNHIGHFLFTNLIMPKLLFPGPGGGGRVINVSSSGHKRGPVRFDDHNFQNGIVYDKWKAYGQSKTANMLFSVSLAEKLGPKGLRSYSLYPGRILTNIIQNITVDEMKRFGWLDENGNMIQDPILKWKTLASGPSTQIVAAFDPSIEDYNGSYLDDCQIADDHAEPYALDKDGAERLWALSEKLVGQTFNY</sequence>
<gene>
    <name evidence="5" type="ORF">H2204_009781</name>
</gene>
<accession>A0AA39CUS8</accession>
<protein>
    <recommendedName>
        <fullName evidence="7">Short-chain dehydrogenase</fullName>
    </recommendedName>
</protein>
<dbReference type="EMBL" id="JAPDRN010000078">
    <property type="protein sequence ID" value="KAJ9627370.1"/>
    <property type="molecule type" value="Genomic_DNA"/>
</dbReference>
<dbReference type="AlphaFoldDB" id="A0AA39CUS8"/>
<dbReference type="InterPro" id="IPR036291">
    <property type="entry name" value="NAD(P)-bd_dom_sf"/>
</dbReference>
<dbReference type="Proteomes" id="UP001172681">
    <property type="component" value="Unassembled WGS sequence"/>
</dbReference>